<dbReference type="InterPro" id="IPR058258">
    <property type="entry name" value="CcmS-like"/>
</dbReference>
<feature type="region of interest" description="Disordered" evidence="1">
    <location>
        <begin position="66"/>
        <end position="112"/>
    </location>
</feature>
<feature type="compositionally biased region" description="Polar residues" evidence="1">
    <location>
        <begin position="290"/>
        <end position="303"/>
    </location>
</feature>
<feature type="compositionally biased region" description="Gly residues" evidence="1">
    <location>
        <begin position="435"/>
        <end position="451"/>
    </location>
</feature>
<feature type="compositionally biased region" description="Acidic residues" evidence="1">
    <location>
        <begin position="473"/>
        <end position="490"/>
    </location>
</feature>
<feature type="region of interest" description="Disordered" evidence="1">
    <location>
        <begin position="1"/>
        <end position="43"/>
    </location>
</feature>
<dbReference type="Pfam" id="PF26617">
    <property type="entry name" value="CcmS-like"/>
    <property type="match status" value="1"/>
</dbReference>
<sequence length="1013" mass="107565">MAKISKVKKKVDKAKTDYHNDTHSAAVPAASLGPTQSFSPEAKPIRLVPRLDTINLEFPQVTSPEALDHGHAAGAGEWDAGQGTWEEPPGVAADADGAWGGSDSGSKSGTAASVGSPVFATWGNGAHVAQDGWGGGGGVSPSQLASALSQAVPTQHGGPASGNLAAELAARKGMLKKPPPTVPPNSGAPHQSHAAPPPPAKHVAFGATHYSSLPQAQGAPAQNTTSPATRNRAMHAKSQSQSSPWGPPQATPPGFGGYSLPQQSHNNWGLSGSYPPSAGQNRGPVAYPGTAQQAARNPASQAGPNVMAKWAHETKSGGLPRVATTVAANVPSAPPQPNGTSFRSPYAEALAQRQMMMQLQNAARLGLAQHANPQSQPASTMQNRQTNAAERTGLYQSWQSWGKIPERGAVGIQSQAPPQIQPANSWGQEWSGAGDRAGGGGRWPGTTGDTGGSDAWGASNNVDSWGHHGDDGRNEDDDDGEEEEEEEDDWGNAGHAGGGGWDTGRSQKASKGGGSRGNPRGGGGWGDSRGGDRGGSGWGASGGDGWGASGGGDGWGASGGGDGWGASGETGGRGSTGGYKSHENGRSSRKPTADSGWGTSKIADHGWGSHSKDHAGDGRRGHPERKPTADSGWGHSVPAGGDDWGKPSGGGWGKPENGKREEKTKHRGLLDRFGRSHRQNKSDSEWEVINEEDEEEYEDEDEDEDDDEEEEYDDLDDMYTEAGGDENEARRNAHISPRISYQYQSPDDRRPLALHPVSAPAQTTSFLSPAYGHRRTQSTPAMPAMPLPEASMTMNFAADRMATNFDLVPNRGRPGENRIVFSQNAALLYAKRALYSTRTRPAKERIHWMFNPNRDPRVQSLIRWVLGTADTLAIVGLQKFLETRQRGALFTNADFRVPSAAGAPIQPAFDWINLRQLSPTLDRKLQKSVICYNPATHVVVFVFLLSKSGNSMAIWRKKVAIPEQVRLAYKDAITLAVEGLPKDLVVYVDELPPPPEEPPKKKRSWWRRLFRLK</sequence>
<protein>
    <recommendedName>
        <fullName evidence="2">CcmS related domain-containing protein</fullName>
    </recommendedName>
</protein>
<dbReference type="OrthoDB" id="3171339at2759"/>
<keyword evidence="4" id="KW-1185">Reference proteome</keyword>
<evidence type="ECO:0000313" key="4">
    <source>
        <dbReference type="Proteomes" id="UP000186601"/>
    </source>
</evidence>
<accession>A0A2R6NKK5</accession>
<dbReference type="AlphaFoldDB" id="A0A2R6NKK5"/>
<comment type="caution">
    <text evidence="3">The sequence shown here is derived from an EMBL/GenBank/DDBJ whole genome shotgun (WGS) entry which is preliminary data.</text>
</comment>
<organism evidence="3 4">
    <name type="scientific">Hermanssonia centrifuga</name>
    <dbReference type="NCBI Taxonomy" id="98765"/>
    <lineage>
        <taxon>Eukaryota</taxon>
        <taxon>Fungi</taxon>
        <taxon>Dikarya</taxon>
        <taxon>Basidiomycota</taxon>
        <taxon>Agaricomycotina</taxon>
        <taxon>Agaricomycetes</taxon>
        <taxon>Polyporales</taxon>
        <taxon>Meruliaceae</taxon>
        <taxon>Hermanssonia</taxon>
    </lineage>
</organism>
<feature type="compositionally biased region" description="Acidic residues" evidence="1">
    <location>
        <begin position="685"/>
        <end position="713"/>
    </location>
</feature>
<reference evidence="3 4" key="1">
    <citation type="submission" date="2018-02" db="EMBL/GenBank/DDBJ databases">
        <title>Genome sequence of the basidiomycete white-rot fungus Phlebia centrifuga.</title>
        <authorList>
            <person name="Granchi Z."/>
            <person name="Peng M."/>
            <person name="de Vries R.P."/>
            <person name="Hilden K."/>
            <person name="Makela M.R."/>
            <person name="Grigoriev I."/>
            <person name="Riley R."/>
        </authorList>
    </citation>
    <scope>NUCLEOTIDE SEQUENCE [LARGE SCALE GENOMIC DNA]</scope>
    <source>
        <strain evidence="3 4">FBCC195</strain>
    </source>
</reference>
<feature type="compositionally biased region" description="Polar residues" evidence="1">
    <location>
        <begin position="260"/>
        <end position="270"/>
    </location>
</feature>
<proteinExistence type="predicted"/>
<feature type="compositionally biased region" description="Low complexity" evidence="1">
    <location>
        <begin position="140"/>
        <end position="153"/>
    </location>
</feature>
<evidence type="ECO:0000313" key="3">
    <source>
        <dbReference type="EMBL" id="PSR72915.1"/>
    </source>
</evidence>
<feature type="compositionally biased region" description="Polar residues" evidence="1">
    <location>
        <begin position="209"/>
        <end position="229"/>
    </location>
</feature>
<feature type="region of interest" description="Disordered" evidence="1">
    <location>
        <begin position="174"/>
        <end position="305"/>
    </location>
</feature>
<dbReference type="Proteomes" id="UP000186601">
    <property type="component" value="Unassembled WGS sequence"/>
</dbReference>
<feature type="region of interest" description="Disordered" evidence="1">
    <location>
        <begin position="718"/>
        <end position="737"/>
    </location>
</feature>
<gene>
    <name evidence="3" type="ORF">PHLCEN_2v11218</name>
</gene>
<name>A0A2R6NKK5_9APHY</name>
<evidence type="ECO:0000256" key="1">
    <source>
        <dbReference type="SAM" id="MobiDB-lite"/>
    </source>
</evidence>
<feature type="compositionally biased region" description="Basic and acidic residues" evidence="1">
    <location>
        <begin position="13"/>
        <end position="22"/>
    </location>
</feature>
<evidence type="ECO:0000259" key="2">
    <source>
        <dbReference type="Pfam" id="PF26617"/>
    </source>
</evidence>
<dbReference type="STRING" id="98765.A0A2R6NKK5"/>
<feature type="domain" description="CcmS related" evidence="2">
    <location>
        <begin position="830"/>
        <end position="963"/>
    </location>
</feature>
<feature type="compositionally biased region" description="Basic and acidic residues" evidence="1">
    <location>
        <begin position="610"/>
        <end position="628"/>
    </location>
</feature>
<dbReference type="EMBL" id="MLYV02001125">
    <property type="protein sequence ID" value="PSR72915.1"/>
    <property type="molecule type" value="Genomic_DNA"/>
</dbReference>
<feature type="region of interest" description="Disordered" evidence="1">
    <location>
        <begin position="415"/>
        <end position="713"/>
    </location>
</feature>
<feature type="region of interest" description="Disordered" evidence="1">
    <location>
        <begin position="131"/>
        <end position="162"/>
    </location>
</feature>
<feature type="compositionally biased region" description="Basic residues" evidence="1">
    <location>
        <begin position="1"/>
        <end position="12"/>
    </location>
</feature>
<feature type="compositionally biased region" description="Basic and acidic residues" evidence="1">
    <location>
        <begin position="656"/>
        <end position="684"/>
    </location>
</feature>
<feature type="compositionally biased region" description="Gly residues" evidence="1">
    <location>
        <begin position="511"/>
        <end position="577"/>
    </location>
</feature>